<feature type="compositionally biased region" description="Polar residues" evidence="1">
    <location>
        <begin position="362"/>
        <end position="372"/>
    </location>
</feature>
<feature type="region of interest" description="Disordered" evidence="1">
    <location>
        <begin position="428"/>
        <end position="459"/>
    </location>
</feature>
<feature type="region of interest" description="Disordered" evidence="1">
    <location>
        <begin position="58"/>
        <end position="103"/>
    </location>
</feature>
<proteinExistence type="predicted"/>
<sequence>MEHRLDVVALMVLHKLQVHSGAKQCPPGRRGLCTAPGVKKLLPAAACKWKVDPARPASTVEEGRFTWGPGRPASPPESEDSSADEEAAADSVGSDAVSSAAEGVSDVDIVEGAVCVPSPRRPRKLTTAVCHMLEKRGEDRSGAERLQDYPAADTHDATDGTGSVTGNLTLADAEAQSFDENCDTKGPEEANAALDFQPLAGNTPIMNELLKVMAELLALMGDVVESLQDMKCGRCRAKKRCIDSLASSGEDADVGRYLSDESNVDAQRVWKGPRASSSESRNTKRASVSGDRNTKRASSSKDRNTKGISISEDSNTGLALISEDRNTKRASGSEGRNTNWVSVSEDRNTKRASGSEDRNTKRASVSEGSNTGLALISEDRNTKRASVSEDSNTGLASISEDRNTKWASISKDRNTKWASISKDRNIKWASSSEDKNTKWASSSEDRNTKRGLGQRGQKQ</sequence>
<feature type="compositionally biased region" description="Polar residues" evidence="1">
    <location>
        <begin position="384"/>
        <end position="395"/>
    </location>
</feature>
<organism evidence="2 3">
    <name type="scientific">Scylla paramamosain</name>
    <name type="common">Mud crab</name>
    <dbReference type="NCBI Taxonomy" id="85552"/>
    <lineage>
        <taxon>Eukaryota</taxon>
        <taxon>Metazoa</taxon>
        <taxon>Ecdysozoa</taxon>
        <taxon>Arthropoda</taxon>
        <taxon>Crustacea</taxon>
        <taxon>Multicrustacea</taxon>
        <taxon>Malacostraca</taxon>
        <taxon>Eumalacostraca</taxon>
        <taxon>Eucarida</taxon>
        <taxon>Decapoda</taxon>
        <taxon>Pleocyemata</taxon>
        <taxon>Brachyura</taxon>
        <taxon>Eubrachyura</taxon>
        <taxon>Portunoidea</taxon>
        <taxon>Portunidae</taxon>
        <taxon>Portuninae</taxon>
        <taxon>Scylla</taxon>
    </lineage>
</organism>
<feature type="compositionally biased region" description="Acidic residues" evidence="1">
    <location>
        <begin position="77"/>
        <end position="88"/>
    </location>
</feature>
<reference evidence="2 3" key="1">
    <citation type="submission" date="2023-03" db="EMBL/GenBank/DDBJ databases">
        <title>High-quality genome of Scylla paramamosain provides insights in environmental adaptation.</title>
        <authorList>
            <person name="Zhang L."/>
        </authorList>
    </citation>
    <scope>NUCLEOTIDE SEQUENCE [LARGE SCALE GENOMIC DNA]</scope>
    <source>
        <strain evidence="2">LZ_2023a</strain>
        <tissue evidence="2">Muscle</tissue>
    </source>
</reference>
<dbReference type="EMBL" id="JARAKH010000049">
    <property type="protein sequence ID" value="KAK8375348.1"/>
    <property type="molecule type" value="Genomic_DNA"/>
</dbReference>
<feature type="region of interest" description="Disordered" evidence="1">
    <location>
        <begin position="268"/>
        <end position="395"/>
    </location>
</feature>
<gene>
    <name evidence="2" type="ORF">O3P69_008304</name>
</gene>
<feature type="compositionally biased region" description="Polar residues" evidence="1">
    <location>
        <begin position="306"/>
        <end position="317"/>
    </location>
</feature>
<keyword evidence="3" id="KW-1185">Reference proteome</keyword>
<protein>
    <submittedName>
        <fullName evidence="2">Uncharacterized protein</fullName>
    </submittedName>
</protein>
<feature type="compositionally biased region" description="Basic and acidic residues" evidence="1">
    <location>
        <begin position="344"/>
        <end position="360"/>
    </location>
</feature>
<dbReference type="AlphaFoldDB" id="A0AAW0SJJ1"/>
<evidence type="ECO:0000313" key="2">
    <source>
        <dbReference type="EMBL" id="KAK8375348.1"/>
    </source>
</evidence>
<dbReference type="Proteomes" id="UP001487740">
    <property type="component" value="Unassembled WGS sequence"/>
</dbReference>
<accession>A0AAW0SJJ1</accession>
<evidence type="ECO:0000256" key="1">
    <source>
        <dbReference type="SAM" id="MobiDB-lite"/>
    </source>
</evidence>
<comment type="caution">
    <text evidence="2">The sequence shown here is derived from an EMBL/GenBank/DDBJ whole genome shotgun (WGS) entry which is preliminary data.</text>
</comment>
<name>A0AAW0SJJ1_SCYPA</name>
<feature type="compositionally biased region" description="Low complexity" evidence="1">
    <location>
        <begin position="89"/>
        <end position="103"/>
    </location>
</feature>
<feature type="compositionally biased region" description="Basic and acidic residues" evidence="1">
    <location>
        <begin position="428"/>
        <end position="448"/>
    </location>
</feature>
<evidence type="ECO:0000313" key="3">
    <source>
        <dbReference type="Proteomes" id="UP001487740"/>
    </source>
</evidence>